<evidence type="ECO:0000313" key="4">
    <source>
        <dbReference type="Proteomes" id="UP000050934"/>
    </source>
</evidence>
<keyword evidence="1" id="KW-0378">Hydrolase</keyword>
<dbReference type="PATRIC" id="fig|396268.3.peg.772"/>
<organism evidence="3 4">
    <name type="scientific">Limosilactobacillus secaliphilus</name>
    <dbReference type="NCBI Taxonomy" id="396268"/>
    <lineage>
        <taxon>Bacteria</taxon>
        <taxon>Bacillati</taxon>
        <taxon>Bacillota</taxon>
        <taxon>Bacilli</taxon>
        <taxon>Lactobacillales</taxon>
        <taxon>Lactobacillaceae</taxon>
        <taxon>Limosilactobacillus</taxon>
    </lineage>
</organism>
<evidence type="ECO:0000313" key="3">
    <source>
        <dbReference type="EMBL" id="KRN58317.1"/>
    </source>
</evidence>
<accession>A0A0R2IA54</accession>
<dbReference type="PANTHER" id="PTHR48081">
    <property type="entry name" value="AB HYDROLASE SUPERFAMILY PROTEIN C4A8.06C"/>
    <property type="match status" value="1"/>
</dbReference>
<dbReference type="GO" id="GO:0016787">
    <property type="term" value="F:hydrolase activity"/>
    <property type="evidence" value="ECO:0007669"/>
    <property type="project" value="UniProtKB-KW"/>
</dbReference>
<evidence type="ECO:0000256" key="1">
    <source>
        <dbReference type="ARBA" id="ARBA00022801"/>
    </source>
</evidence>
<reference evidence="3 4" key="1">
    <citation type="journal article" date="2015" name="Genome Announc.">
        <title>Expanding the biotechnology potential of lactobacilli through comparative genomics of 213 strains and associated genera.</title>
        <authorList>
            <person name="Sun Z."/>
            <person name="Harris H.M."/>
            <person name="McCann A."/>
            <person name="Guo C."/>
            <person name="Argimon S."/>
            <person name="Zhang W."/>
            <person name="Yang X."/>
            <person name="Jeffery I.B."/>
            <person name="Cooney J.C."/>
            <person name="Kagawa T.F."/>
            <person name="Liu W."/>
            <person name="Song Y."/>
            <person name="Salvetti E."/>
            <person name="Wrobel A."/>
            <person name="Rasinkangas P."/>
            <person name="Parkhill J."/>
            <person name="Rea M.C."/>
            <person name="O'Sullivan O."/>
            <person name="Ritari J."/>
            <person name="Douillard F.P."/>
            <person name="Paul Ross R."/>
            <person name="Yang R."/>
            <person name="Briner A.E."/>
            <person name="Felis G.E."/>
            <person name="de Vos W.M."/>
            <person name="Barrangou R."/>
            <person name="Klaenhammer T.R."/>
            <person name="Caufield P.W."/>
            <person name="Cui Y."/>
            <person name="Zhang H."/>
            <person name="O'Toole P.W."/>
        </authorList>
    </citation>
    <scope>NUCLEOTIDE SEQUENCE [LARGE SCALE GENOMIC DNA]</scope>
    <source>
        <strain evidence="3 4">DSM 17896</strain>
    </source>
</reference>
<feature type="domain" description="Alpha/beta hydrolase fold-3" evidence="2">
    <location>
        <begin position="106"/>
        <end position="305"/>
    </location>
</feature>
<dbReference type="PANTHER" id="PTHR48081:SF8">
    <property type="entry name" value="ALPHA_BETA HYDROLASE FOLD-3 DOMAIN-CONTAINING PROTEIN-RELATED"/>
    <property type="match status" value="1"/>
</dbReference>
<dbReference type="EMBL" id="JQBW01000010">
    <property type="protein sequence ID" value="KRN58317.1"/>
    <property type="molecule type" value="Genomic_DNA"/>
</dbReference>
<dbReference type="InterPro" id="IPR013094">
    <property type="entry name" value="AB_hydrolase_3"/>
</dbReference>
<proteinExistence type="predicted"/>
<dbReference type="InterPro" id="IPR029058">
    <property type="entry name" value="AB_hydrolase_fold"/>
</dbReference>
<sequence>MEKMTQTAAKEMATNFKRALKNQFQCGHSRSQKATFAEMGIELSGFRQTLADPQKLAAALEQARFDNEQPFAFPKGMRWHIHHEIDEIDGLTLVTLTPEKAGKRVIVYLCGGAYFQRPQKRHWQFLERLATATHAKVIAPILPLAPEHNVIDAQEALTTYYERLYSQHPTSNVILMGDSSGAGLATAFCESLGKYRLPQPGSLVLLSPWLDIDLANPLIKKYEQQDVTLDANGLRTIGKLWAGHVDHHDFRVSPLYGDVDALRNVLIFVGTAEIMNPDAMAFTEKLRNSGVQAECKIGRGMYHTYPLYPTPESDEALKLIISRCFAE</sequence>
<evidence type="ECO:0000259" key="2">
    <source>
        <dbReference type="Pfam" id="PF07859"/>
    </source>
</evidence>
<dbReference type="AlphaFoldDB" id="A0A0R2IA54"/>
<dbReference type="RefSeq" id="WP_057741554.1">
    <property type="nucleotide sequence ID" value="NZ_JQBW01000010.1"/>
</dbReference>
<dbReference type="STRING" id="396268.IV45_GL000762"/>
<keyword evidence="4" id="KW-1185">Reference proteome</keyword>
<gene>
    <name evidence="3" type="ORF">IV45_GL000762</name>
</gene>
<dbReference type="Proteomes" id="UP000050934">
    <property type="component" value="Unassembled WGS sequence"/>
</dbReference>
<dbReference type="OrthoDB" id="9815425at2"/>
<dbReference type="Pfam" id="PF07859">
    <property type="entry name" value="Abhydrolase_3"/>
    <property type="match status" value="1"/>
</dbReference>
<protein>
    <recommendedName>
        <fullName evidence="2">Alpha/beta hydrolase fold-3 domain-containing protein</fullName>
    </recommendedName>
</protein>
<dbReference type="Gene3D" id="3.40.50.1820">
    <property type="entry name" value="alpha/beta hydrolase"/>
    <property type="match status" value="1"/>
</dbReference>
<name>A0A0R2IA54_9LACO</name>
<comment type="caution">
    <text evidence="3">The sequence shown here is derived from an EMBL/GenBank/DDBJ whole genome shotgun (WGS) entry which is preliminary data.</text>
</comment>
<dbReference type="SUPFAM" id="SSF53474">
    <property type="entry name" value="alpha/beta-Hydrolases"/>
    <property type="match status" value="1"/>
</dbReference>
<dbReference type="InterPro" id="IPR050300">
    <property type="entry name" value="GDXG_lipolytic_enzyme"/>
</dbReference>